<keyword evidence="3" id="KW-0677">Repeat</keyword>
<reference evidence="5" key="1">
    <citation type="journal article" date="2020" name="G3 (Bethesda)">
        <title>High-Quality Assemblies for Three Invasive Social Wasps from the &lt;i&gt;Vespula&lt;/i&gt; Genus.</title>
        <authorList>
            <person name="Harrop T.W.R."/>
            <person name="Guhlin J."/>
            <person name="McLaughlin G.M."/>
            <person name="Permina E."/>
            <person name="Stockwell P."/>
            <person name="Gilligan J."/>
            <person name="Le Lec M.F."/>
            <person name="Gruber M.A.M."/>
            <person name="Quinn O."/>
            <person name="Lovegrove M."/>
            <person name="Duncan E.J."/>
            <person name="Remnant E.J."/>
            <person name="Van Eeckhoven J."/>
            <person name="Graham B."/>
            <person name="Knapp R.A."/>
            <person name="Langford K.W."/>
            <person name="Kronenberg Z."/>
            <person name="Press M.O."/>
            <person name="Eacker S.M."/>
            <person name="Wilson-Rankin E.E."/>
            <person name="Purcell J."/>
            <person name="Lester P.J."/>
            <person name="Dearden P.K."/>
        </authorList>
    </citation>
    <scope>NUCLEOTIDE SEQUENCE</scope>
    <source>
        <strain evidence="5">Volc-1</strain>
    </source>
</reference>
<proteinExistence type="predicted"/>
<gene>
    <name evidence="5" type="ORF">H0235_001011</name>
</gene>
<dbReference type="InterPro" id="IPR012677">
    <property type="entry name" value="Nucleotide-bd_a/b_plait_sf"/>
</dbReference>
<name>A0A834UGM7_VESPE</name>
<dbReference type="GO" id="GO:0006417">
    <property type="term" value="P:regulation of translation"/>
    <property type="evidence" value="ECO:0007669"/>
    <property type="project" value="TreeGrafter"/>
</dbReference>
<dbReference type="AlphaFoldDB" id="A0A834UGM7"/>
<evidence type="ECO:0000256" key="2">
    <source>
        <dbReference type="ARBA" id="ARBA00022490"/>
    </source>
</evidence>
<dbReference type="PANTHER" id="PTHR48032:SF18">
    <property type="entry name" value="RRM DOMAIN-CONTAINING PROTEIN"/>
    <property type="match status" value="1"/>
</dbReference>
<dbReference type="SUPFAM" id="SSF54928">
    <property type="entry name" value="RNA-binding domain, RBD"/>
    <property type="match status" value="1"/>
</dbReference>
<evidence type="ECO:0000313" key="5">
    <source>
        <dbReference type="EMBL" id="KAF7438620.1"/>
    </source>
</evidence>
<dbReference type="GO" id="GO:0005737">
    <property type="term" value="C:cytoplasm"/>
    <property type="evidence" value="ECO:0007669"/>
    <property type="project" value="UniProtKB-SubCell"/>
</dbReference>
<evidence type="ECO:0000256" key="1">
    <source>
        <dbReference type="ARBA" id="ARBA00004496"/>
    </source>
</evidence>
<dbReference type="Gene3D" id="3.30.70.330">
    <property type="match status" value="1"/>
</dbReference>
<sequence>MNSYSGSVVCSTVSPNLRTTRFTLKQDEEETLAEETRRIEGGETVREEKPANAANTKLHAKRNASRVKMHFAIPCISVIVSAFTISMKIRNHHCASLKLATFPLSGVIATVTPLEANESMGLVGSMIERKLRVTSFGFVTFQSEDVVDKVCEIHFHEINNKMVECKKAQPKEVMLPANLAKTRAAGRGAYGELVMVATPTPTTYRYAPYPLPTGTAATAAAAAAHAAAAATAGTPHHHLLTPIVATAAPSAPATYQYAAGAATPAAAAAASTAAAVYDVKRALAAAAAAAAAASYRPHPVAAAAASRAATLTYSMSDLLGVQGLDMGAVYHPIPTIDFMWSVGAIPEGFSAAAYAAYAASRGYSGYPSFGLPYPTGNHLSLNHLNHHNATHIAPLNLNLNLIQAQPAPHHNPPTPTPLFYHPNLDLYNAMPL</sequence>
<organism evidence="5 6">
    <name type="scientific">Vespula pensylvanica</name>
    <name type="common">Western yellow jacket</name>
    <name type="synonym">Wasp</name>
    <dbReference type="NCBI Taxonomy" id="30213"/>
    <lineage>
        <taxon>Eukaryota</taxon>
        <taxon>Metazoa</taxon>
        <taxon>Ecdysozoa</taxon>
        <taxon>Arthropoda</taxon>
        <taxon>Hexapoda</taxon>
        <taxon>Insecta</taxon>
        <taxon>Pterygota</taxon>
        <taxon>Neoptera</taxon>
        <taxon>Endopterygota</taxon>
        <taxon>Hymenoptera</taxon>
        <taxon>Apocrita</taxon>
        <taxon>Aculeata</taxon>
        <taxon>Vespoidea</taxon>
        <taxon>Vespidae</taxon>
        <taxon>Vespinae</taxon>
        <taxon>Vespula</taxon>
    </lineage>
</organism>
<evidence type="ECO:0000313" key="6">
    <source>
        <dbReference type="Proteomes" id="UP000600918"/>
    </source>
</evidence>
<dbReference type="InterPro" id="IPR035979">
    <property type="entry name" value="RBD_domain_sf"/>
</dbReference>
<evidence type="ECO:0000256" key="3">
    <source>
        <dbReference type="ARBA" id="ARBA00022737"/>
    </source>
</evidence>
<keyword evidence="4" id="KW-0694">RNA-binding</keyword>
<comment type="caution">
    <text evidence="5">The sequence shown here is derived from an EMBL/GenBank/DDBJ whole genome shotgun (WGS) entry which is preliminary data.</text>
</comment>
<protein>
    <submittedName>
        <fullName evidence="5">Uncharacterized protein</fullName>
    </submittedName>
</protein>
<evidence type="ECO:0000256" key="4">
    <source>
        <dbReference type="ARBA" id="ARBA00022884"/>
    </source>
</evidence>
<dbReference type="PANTHER" id="PTHR48032">
    <property type="entry name" value="RNA-BINDING PROTEIN MUSASHI HOMOLOG RBP6"/>
    <property type="match status" value="1"/>
</dbReference>
<keyword evidence="6" id="KW-1185">Reference proteome</keyword>
<comment type="subcellular location">
    <subcellularLocation>
        <location evidence="1">Cytoplasm</location>
    </subcellularLocation>
</comment>
<accession>A0A834UGM7</accession>
<dbReference type="EMBL" id="JACSDY010000001">
    <property type="protein sequence ID" value="KAF7438620.1"/>
    <property type="molecule type" value="Genomic_DNA"/>
</dbReference>
<keyword evidence="2" id="KW-0963">Cytoplasm</keyword>
<dbReference type="Proteomes" id="UP000600918">
    <property type="component" value="Unassembled WGS sequence"/>
</dbReference>
<dbReference type="GO" id="GO:0003729">
    <property type="term" value="F:mRNA binding"/>
    <property type="evidence" value="ECO:0007669"/>
    <property type="project" value="TreeGrafter"/>
</dbReference>